<keyword evidence="1" id="KW-0812">Transmembrane</keyword>
<feature type="transmembrane region" description="Helical" evidence="1">
    <location>
        <begin position="7"/>
        <end position="28"/>
    </location>
</feature>
<dbReference type="AlphaFoldDB" id="A0A2M7QDU0"/>
<gene>
    <name evidence="2" type="ORF">COY90_00920</name>
</gene>
<keyword evidence="1" id="KW-0472">Membrane</keyword>
<protein>
    <submittedName>
        <fullName evidence="2">Uncharacterized protein</fullName>
    </submittedName>
</protein>
<proteinExistence type="predicted"/>
<comment type="caution">
    <text evidence="2">The sequence shown here is derived from an EMBL/GenBank/DDBJ whole genome shotgun (WGS) entry which is preliminary data.</text>
</comment>
<evidence type="ECO:0000313" key="2">
    <source>
        <dbReference type="EMBL" id="PIY69389.1"/>
    </source>
</evidence>
<organism evidence="2 3">
    <name type="scientific">Candidatus Roizmanbacteria bacterium CG_4_10_14_0_8_um_filter_39_9</name>
    <dbReference type="NCBI Taxonomy" id="1974829"/>
    <lineage>
        <taxon>Bacteria</taxon>
        <taxon>Candidatus Roizmaniibacteriota</taxon>
    </lineage>
</organism>
<evidence type="ECO:0000256" key="1">
    <source>
        <dbReference type="SAM" id="Phobius"/>
    </source>
</evidence>
<keyword evidence="1" id="KW-1133">Transmembrane helix</keyword>
<dbReference type="EMBL" id="PFLF01000025">
    <property type="protein sequence ID" value="PIY69389.1"/>
    <property type="molecule type" value="Genomic_DNA"/>
</dbReference>
<accession>A0A2M7QDU0</accession>
<evidence type="ECO:0000313" key="3">
    <source>
        <dbReference type="Proteomes" id="UP000230108"/>
    </source>
</evidence>
<sequence>MSSRKFLYRLILFFFILAQFQFIAYLALPSFTIPGTRITFNPRSISLLNPPHIDATGLSSASATLSNSRLSFFGRTSTAYSAGVTVITLGTPANVVGDINTGNLFPNDSVSIKNSGGIQVASISGSTIFTLKNSLPIAVANGDSIYSTESGSLTVNFRTAAAVPAGGSIYLKIPAVLAVAPEIGPTDGRPDTGNSIPNNGFDTNTMTSANVTCPVGFTAGTYTAATTGGPTNPHKFTCNTASAIPAGADFTITVGTGGKELINPAPINTSHTQGLADVYKINLATTDTSDGTGNLVEDVDVAVAPVEGVLVTATVDETLTFQIAGVTADSSAYCGVTRTANSVDTTATSVPWGIINSIYSSDKNNAVQQLTVSTNATTGYTVYAESNDQMGKDGNTCTGAVPSAPESTFGTGVCIRNANCGGGGYSTCTHTTTGDWAQTPNGYGFGYSLIKADGADNAAGDATFTWGTAAQFNARQFADKEAASSSASIMTNAGPVSGSAVYVCYKIAIPPLQPAGYYFNKVKYTAVAKF</sequence>
<name>A0A2M7QDU0_9BACT</name>
<dbReference type="Proteomes" id="UP000230108">
    <property type="component" value="Unassembled WGS sequence"/>
</dbReference>
<reference evidence="3" key="1">
    <citation type="submission" date="2017-09" db="EMBL/GenBank/DDBJ databases">
        <title>Depth-based differentiation of microbial function through sediment-hosted aquifers and enrichment of novel symbionts in the deep terrestrial subsurface.</title>
        <authorList>
            <person name="Probst A.J."/>
            <person name="Ladd B."/>
            <person name="Jarett J.K."/>
            <person name="Geller-Mcgrath D.E."/>
            <person name="Sieber C.M.K."/>
            <person name="Emerson J.B."/>
            <person name="Anantharaman K."/>
            <person name="Thomas B.C."/>
            <person name="Malmstrom R."/>
            <person name="Stieglmeier M."/>
            <person name="Klingl A."/>
            <person name="Woyke T."/>
            <person name="Ryan C.M."/>
            <person name="Banfield J.F."/>
        </authorList>
    </citation>
    <scope>NUCLEOTIDE SEQUENCE [LARGE SCALE GENOMIC DNA]</scope>
</reference>